<accession>H5TQK2</accession>
<evidence type="ECO:0000256" key="7">
    <source>
        <dbReference type="ARBA" id="ARBA00023277"/>
    </source>
</evidence>
<dbReference type="InterPro" id="IPR048458">
    <property type="entry name" value="MalQ_N"/>
</dbReference>
<evidence type="ECO:0000256" key="5">
    <source>
        <dbReference type="ARBA" id="ARBA00022676"/>
    </source>
</evidence>
<evidence type="ECO:0000256" key="10">
    <source>
        <dbReference type="RuleBase" id="RU361207"/>
    </source>
</evidence>
<organism evidence="12 13">
    <name type="scientific">Gordonia otitidis (strain DSM 44809 / CCUG 52243 / JCM 12355 / NBRC 100426 / IFM 10032)</name>
    <dbReference type="NCBI Taxonomy" id="1108044"/>
    <lineage>
        <taxon>Bacteria</taxon>
        <taxon>Bacillati</taxon>
        <taxon>Actinomycetota</taxon>
        <taxon>Actinomycetes</taxon>
        <taxon>Mycobacteriales</taxon>
        <taxon>Gordoniaceae</taxon>
        <taxon>Gordonia</taxon>
    </lineage>
</organism>
<comment type="catalytic activity">
    <reaction evidence="1 10">
        <text>Transfers a segment of a (1-&gt;4)-alpha-D-glucan to a new position in an acceptor, which may be glucose or a (1-&gt;4)-alpha-D-glucan.</text>
        <dbReference type="EC" id="2.4.1.25"/>
    </reaction>
</comment>
<evidence type="ECO:0000313" key="12">
    <source>
        <dbReference type="EMBL" id="GAB35760.1"/>
    </source>
</evidence>
<evidence type="ECO:0000256" key="4">
    <source>
        <dbReference type="ARBA" id="ARBA00020295"/>
    </source>
</evidence>
<keyword evidence="13" id="KW-1185">Reference proteome</keyword>
<evidence type="ECO:0000256" key="9">
    <source>
        <dbReference type="ARBA" id="ARBA00031501"/>
    </source>
</evidence>
<dbReference type="AlphaFoldDB" id="H5TQK2"/>
<evidence type="ECO:0000259" key="11">
    <source>
        <dbReference type="Pfam" id="PF21226"/>
    </source>
</evidence>
<dbReference type="PANTHER" id="PTHR32438:SF5">
    <property type="entry name" value="4-ALPHA-GLUCANOTRANSFERASE DPE1, CHLOROPLASTIC_AMYLOPLASTIC"/>
    <property type="match status" value="1"/>
</dbReference>
<evidence type="ECO:0000256" key="8">
    <source>
        <dbReference type="ARBA" id="ARBA00031423"/>
    </source>
</evidence>
<dbReference type="OrthoDB" id="9811841at2"/>
<comment type="caution">
    <text evidence="12">The sequence shown here is derived from an EMBL/GenBank/DDBJ whole genome shotgun (WGS) entry which is preliminary data.</text>
</comment>
<dbReference type="STRING" id="1108044.GOOTI_182_00320"/>
<evidence type="ECO:0000256" key="1">
    <source>
        <dbReference type="ARBA" id="ARBA00000439"/>
    </source>
</evidence>
<name>H5TQK2_GORO1</name>
<protein>
    <recommendedName>
        <fullName evidence="4 10">4-alpha-glucanotransferase</fullName>
        <ecNumber evidence="3 10">2.4.1.25</ecNumber>
    </recommendedName>
    <alternativeName>
        <fullName evidence="8 10">Amylomaltase</fullName>
    </alternativeName>
    <alternativeName>
        <fullName evidence="9 10">Disproportionating enzyme</fullName>
    </alternativeName>
</protein>
<dbReference type="NCBIfam" id="TIGR00217">
    <property type="entry name" value="malQ"/>
    <property type="match status" value="1"/>
</dbReference>
<feature type="domain" description="MalQ N-terminal beta-sandwich" evidence="11">
    <location>
        <begin position="71"/>
        <end position="168"/>
    </location>
</feature>
<reference evidence="12" key="1">
    <citation type="submission" date="2012-02" db="EMBL/GenBank/DDBJ databases">
        <title>Whole genome shotgun sequence of Gordonia otitidis NBRC 100426.</title>
        <authorList>
            <person name="Yoshida I."/>
            <person name="Hosoyama A."/>
            <person name="Tsuchikane K."/>
            <person name="Katsumata H."/>
            <person name="Yamazaki S."/>
            <person name="Fujita N."/>
        </authorList>
    </citation>
    <scope>NUCLEOTIDE SEQUENCE [LARGE SCALE GENOMIC DNA]</scope>
    <source>
        <strain evidence="12">NBRC 100426</strain>
    </source>
</reference>
<dbReference type="GO" id="GO:0004134">
    <property type="term" value="F:4-alpha-glucanotransferase activity"/>
    <property type="evidence" value="ECO:0007669"/>
    <property type="project" value="UniProtKB-EC"/>
</dbReference>
<keyword evidence="7 10" id="KW-0119">Carbohydrate metabolism</keyword>
<gene>
    <name evidence="12" type="primary">malQ</name>
    <name evidence="12" type="ORF">GOOTI_182_00320</name>
</gene>
<keyword evidence="5 10" id="KW-0328">Glycosyltransferase</keyword>
<evidence type="ECO:0000256" key="3">
    <source>
        <dbReference type="ARBA" id="ARBA00012560"/>
    </source>
</evidence>
<proteinExistence type="inferred from homology"/>
<dbReference type="Proteomes" id="UP000005038">
    <property type="component" value="Unassembled WGS sequence"/>
</dbReference>
<dbReference type="RefSeq" id="WP_007239968.1">
    <property type="nucleotide sequence ID" value="NZ_BAFB01000182.1"/>
</dbReference>
<dbReference type="EC" id="2.4.1.25" evidence="3 10"/>
<dbReference type="Pfam" id="PF02446">
    <property type="entry name" value="Glyco_hydro_77"/>
    <property type="match status" value="1"/>
</dbReference>
<dbReference type="SUPFAM" id="SSF51445">
    <property type="entry name" value="(Trans)glycosidases"/>
    <property type="match status" value="1"/>
</dbReference>
<evidence type="ECO:0000256" key="2">
    <source>
        <dbReference type="ARBA" id="ARBA00005684"/>
    </source>
</evidence>
<dbReference type="EMBL" id="BAFB01000182">
    <property type="protein sequence ID" value="GAB35760.1"/>
    <property type="molecule type" value="Genomic_DNA"/>
</dbReference>
<sequence length="726" mass="79575">MTTDQVSDRLAELAQRCGVSVGYTGWDQKYHEVSRDTLVRVLASLDVEAGTDDHIEQSLAELDVAEWRRFLPSVTVVTETDESANTQATFAVHVPHGDPVAVSIRTESGDTVTPTQLDVWTQPRDVDGVLTGRATFAVPGGLPQGYHEIVAANPAHDTYASAPLIVTPRRLSTADDLLGTRRWGLALQLYSVRSAGSWGVGDFADLARICEIAGSVYGADFVQVNPMHAAAPRPPIEASPYLPATRRFVNPLYIRVEEIPEADELPKPQRKWIKALQKEFFTDDLDASEIKRNKSYRAKLDVLELIHDVPRSKRRDHAFDRFCKREGEGLKGFATWCVLVERFGVDSDNWPEKASDARYLKRLRRKYGDRIDFYMWLQWICDEQLASAQHSAIASGMSIGIITDLAVGVDRHGADAWMLDDVLASGATVGAPPDGFNQQGQGWDQPPWHPGRLADAGYVPYRDMLRTVMRHAGGLRVDHILGLFRLWWIPDGMGPAGGTYVRYDHDALLGILALEAQRAGAVVIGEDLGVFEPTVQTALAQRGILGTSILWFEHGPYAPIPPEDYRELCLTSVTTHDLPPTVGYLAGEHIDLRAELGLLETSEADERARDARDRDAILDMARARGLLDPDAELTSPETVEALYRLIAATPSVLLGVALVDAVGERRIQNQPGTNSDQYPNWCIPLADDGGTAVLVEDLASSRRFSDLVSALAGEGVGAARGAGGKD</sequence>
<evidence type="ECO:0000313" key="13">
    <source>
        <dbReference type="Proteomes" id="UP000005038"/>
    </source>
</evidence>
<dbReference type="PANTHER" id="PTHR32438">
    <property type="entry name" value="4-ALPHA-GLUCANOTRANSFERASE DPE1, CHLOROPLASTIC/AMYLOPLASTIC"/>
    <property type="match status" value="1"/>
</dbReference>
<dbReference type="InterPro" id="IPR017853">
    <property type="entry name" value="GH"/>
</dbReference>
<evidence type="ECO:0000256" key="6">
    <source>
        <dbReference type="ARBA" id="ARBA00022679"/>
    </source>
</evidence>
<dbReference type="Pfam" id="PF21226">
    <property type="entry name" value="MalQ_N"/>
    <property type="match status" value="1"/>
</dbReference>
<dbReference type="GO" id="GO:0005975">
    <property type="term" value="P:carbohydrate metabolic process"/>
    <property type="evidence" value="ECO:0007669"/>
    <property type="project" value="InterPro"/>
</dbReference>
<dbReference type="InterPro" id="IPR003385">
    <property type="entry name" value="Glyco_hydro_77"/>
</dbReference>
<comment type="similarity">
    <text evidence="2 10">Belongs to the disproportionating enzyme family.</text>
</comment>
<keyword evidence="6 10" id="KW-0808">Transferase</keyword>
<dbReference type="Gene3D" id="3.20.20.80">
    <property type="entry name" value="Glycosidases"/>
    <property type="match status" value="1"/>
</dbReference>